<evidence type="ECO:0000256" key="4">
    <source>
        <dbReference type="ARBA" id="ARBA00022692"/>
    </source>
</evidence>
<dbReference type="InterPro" id="IPR052217">
    <property type="entry name" value="Mito/Peroxisomal_Carrier"/>
</dbReference>
<evidence type="ECO:0000256" key="6">
    <source>
        <dbReference type="ARBA" id="ARBA00022792"/>
    </source>
</evidence>
<comment type="subcellular location">
    <subcellularLocation>
        <location evidence="1">Membrane</location>
        <topology evidence="1">Multi-pass membrane protein</topology>
    </subcellularLocation>
</comment>
<dbReference type="Proteomes" id="UP001521184">
    <property type="component" value="Unassembled WGS sequence"/>
</dbReference>
<evidence type="ECO:0000313" key="12">
    <source>
        <dbReference type="Proteomes" id="UP001521184"/>
    </source>
</evidence>
<comment type="caution">
    <text evidence="11">The sequence shown here is derived from an EMBL/GenBank/DDBJ whole genome shotgun (WGS) entry which is preliminary data.</text>
</comment>
<protein>
    <recommendedName>
        <fullName evidence="13">Mitochondrial carrier</fullName>
    </recommendedName>
</protein>
<evidence type="ECO:0000256" key="10">
    <source>
        <dbReference type="RuleBase" id="RU000488"/>
    </source>
</evidence>
<feature type="repeat" description="Solcar" evidence="9">
    <location>
        <begin position="278"/>
        <end position="390"/>
    </location>
</feature>
<keyword evidence="4 9" id="KW-0812">Transmembrane</keyword>
<evidence type="ECO:0000256" key="3">
    <source>
        <dbReference type="ARBA" id="ARBA00022448"/>
    </source>
</evidence>
<keyword evidence="3 10" id="KW-0813">Transport</keyword>
<keyword evidence="6" id="KW-0999">Mitochondrion inner membrane</keyword>
<name>A0ABR3TWX9_9PEZI</name>
<evidence type="ECO:0000256" key="9">
    <source>
        <dbReference type="PROSITE-ProRule" id="PRU00282"/>
    </source>
</evidence>
<feature type="repeat" description="Solcar" evidence="9">
    <location>
        <begin position="171"/>
        <end position="268"/>
    </location>
</feature>
<dbReference type="Pfam" id="PF00153">
    <property type="entry name" value="Mito_carr"/>
    <property type="match status" value="3"/>
</dbReference>
<dbReference type="SUPFAM" id="SSF103506">
    <property type="entry name" value="Mitochondrial carrier"/>
    <property type="match status" value="1"/>
</dbReference>
<dbReference type="InterPro" id="IPR018108">
    <property type="entry name" value="MCP_transmembrane"/>
</dbReference>
<dbReference type="PROSITE" id="PS50920">
    <property type="entry name" value="SOLCAR"/>
    <property type="match status" value="3"/>
</dbReference>
<gene>
    <name evidence="11" type="ORF">SLS58_003133</name>
</gene>
<keyword evidence="8 9" id="KW-0472">Membrane</keyword>
<keyword evidence="12" id="KW-1185">Reference proteome</keyword>
<evidence type="ECO:0000256" key="1">
    <source>
        <dbReference type="ARBA" id="ARBA00004141"/>
    </source>
</evidence>
<evidence type="ECO:0000256" key="7">
    <source>
        <dbReference type="ARBA" id="ARBA00022989"/>
    </source>
</evidence>
<dbReference type="EMBL" id="JAKEKT020000015">
    <property type="protein sequence ID" value="KAL1646547.1"/>
    <property type="molecule type" value="Genomic_DNA"/>
</dbReference>
<evidence type="ECO:0000313" key="11">
    <source>
        <dbReference type="EMBL" id="KAL1646547.1"/>
    </source>
</evidence>
<accession>A0ABR3TWX9</accession>
<keyword evidence="7" id="KW-1133">Transmembrane helix</keyword>
<dbReference type="PANTHER" id="PTHR45939">
    <property type="entry name" value="PEROXISOMAL MEMBRANE PROTEIN PMP34-RELATED"/>
    <property type="match status" value="1"/>
</dbReference>
<dbReference type="Gene3D" id="1.50.40.10">
    <property type="entry name" value="Mitochondrial carrier domain"/>
    <property type="match status" value="1"/>
</dbReference>
<keyword evidence="5" id="KW-0677">Repeat</keyword>
<dbReference type="InterPro" id="IPR023395">
    <property type="entry name" value="MCP_dom_sf"/>
</dbReference>
<organism evidence="11 12">
    <name type="scientific">Diplodia intermedia</name>
    <dbReference type="NCBI Taxonomy" id="856260"/>
    <lineage>
        <taxon>Eukaryota</taxon>
        <taxon>Fungi</taxon>
        <taxon>Dikarya</taxon>
        <taxon>Ascomycota</taxon>
        <taxon>Pezizomycotina</taxon>
        <taxon>Dothideomycetes</taxon>
        <taxon>Dothideomycetes incertae sedis</taxon>
        <taxon>Botryosphaeriales</taxon>
        <taxon>Botryosphaeriaceae</taxon>
        <taxon>Diplodia</taxon>
    </lineage>
</organism>
<feature type="repeat" description="Solcar" evidence="9">
    <location>
        <begin position="61"/>
        <end position="159"/>
    </location>
</feature>
<evidence type="ECO:0000256" key="5">
    <source>
        <dbReference type="ARBA" id="ARBA00022737"/>
    </source>
</evidence>
<keyword evidence="6" id="KW-0496">Mitochondrion</keyword>
<evidence type="ECO:0000256" key="2">
    <source>
        <dbReference type="ARBA" id="ARBA00006375"/>
    </source>
</evidence>
<reference evidence="11 12" key="1">
    <citation type="journal article" date="2023" name="Plant Dis.">
        <title>First Report of Diplodia intermedia Causing Canker and Dieback Diseases on Apple Trees in Canada.</title>
        <authorList>
            <person name="Ellouze W."/>
            <person name="Ilyukhin E."/>
            <person name="Sulman M."/>
            <person name="Ali S."/>
        </authorList>
    </citation>
    <scope>NUCLEOTIDE SEQUENCE [LARGE SCALE GENOMIC DNA]</scope>
    <source>
        <strain evidence="11 12">M45-28</strain>
    </source>
</reference>
<sequence length="472" mass="51198">MADDNDESGFLYNSQLVRLEKLRVVHGERFPHKANPLDAFDLYHIVQEETRPRRAPLGPAVPALGHATSGALGSAISKLVMYPLDLVITRLQVQAQFKDGDGDGGDDDADYKDIIDAVKKIYAREGGLPAFYSGVAQDLAKSVADSFLFFLAYNFVKSSRQARKADPKKALPAFEEIAVGMVAGAFSKFWTTPVQNIVTRKQTASMAAARRGRTMSSVPGPELSARDIALQIRDEKGVRGFWSGYSAALILTLNPALTFLLHESMLRLLLPRAGRAKPGSKLTFLLAALSKVVASTITYPVAMAKTRAQASSQAPTEVVVDEEPLREKSSNTAAAKQTKRAGRATVVGSILAIARKEGAAGLYQGLGGEVLKGFFSHGLTMLMKERIHVVVIQLYYLILKALRRYPSPQELAAQAQEEMREAVEAGRELVGSASEKLADAMEKTSTQVGDVYGKSVERAAEMVKRDGGKQEN</sequence>
<comment type="similarity">
    <text evidence="2 10">Belongs to the mitochondrial carrier (TC 2.A.29) family.</text>
</comment>
<dbReference type="PANTHER" id="PTHR45939:SF2">
    <property type="entry name" value="CARRIER PROTEIN, PUTATIVE (AFU_ORTHOLOGUE AFUA_2G13870)-RELATED"/>
    <property type="match status" value="1"/>
</dbReference>
<evidence type="ECO:0000256" key="8">
    <source>
        <dbReference type="ARBA" id="ARBA00023136"/>
    </source>
</evidence>
<evidence type="ECO:0008006" key="13">
    <source>
        <dbReference type="Google" id="ProtNLM"/>
    </source>
</evidence>
<proteinExistence type="inferred from homology"/>